<dbReference type="EMBL" id="FTNZ01000005">
    <property type="protein sequence ID" value="SIS36342.1"/>
    <property type="molecule type" value="Genomic_DNA"/>
</dbReference>
<protein>
    <submittedName>
        <fullName evidence="1">Transposase</fullName>
    </submittedName>
</protein>
<evidence type="ECO:0000313" key="3">
    <source>
        <dbReference type="Proteomes" id="UP000186106"/>
    </source>
</evidence>
<organism evidence="2 3">
    <name type="scientific">Chryseobacterium joostei</name>
    <dbReference type="NCBI Taxonomy" id="112234"/>
    <lineage>
        <taxon>Bacteria</taxon>
        <taxon>Pseudomonadati</taxon>
        <taxon>Bacteroidota</taxon>
        <taxon>Flavobacteriia</taxon>
        <taxon>Flavobacteriales</taxon>
        <taxon>Weeksellaceae</taxon>
        <taxon>Chryseobacterium group</taxon>
        <taxon>Chryseobacterium</taxon>
    </lineage>
</organism>
<evidence type="ECO:0000313" key="2">
    <source>
        <dbReference type="EMBL" id="SIS36342.1"/>
    </source>
</evidence>
<sequence length="126" mass="15126">MNIDLKNINIGSLIKQKVLETGIETERICRFFKCTIKRIDQMFLQKQTDIAALLKWCKLLEYDFFRVYFQHLLLYSPPARHNYGTVIKEKESQLPKFRKSIYTKEVIDFIFESIENKKIEEQIISE</sequence>
<dbReference type="EMBL" id="CP033926">
    <property type="protein sequence ID" value="AZB00181.1"/>
    <property type="molecule type" value="Genomic_DNA"/>
</dbReference>
<name>A0A1N7IH22_9FLAO</name>
<dbReference type="RefSeq" id="WP_076354715.1">
    <property type="nucleotide sequence ID" value="NZ_CP033926.1"/>
</dbReference>
<dbReference type="OrthoDB" id="799937at2"/>
<dbReference type="Proteomes" id="UP000279541">
    <property type="component" value="Chromosome"/>
</dbReference>
<evidence type="ECO:0000313" key="1">
    <source>
        <dbReference type="EMBL" id="AZB00181.1"/>
    </source>
</evidence>
<dbReference type="Proteomes" id="UP000186106">
    <property type="component" value="Unassembled WGS sequence"/>
</dbReference>
<proteinExistence type="predicted"/>
<keyword evidence="4" id="KW-1185">Reference proteome</keyword>
<accession>A0A1N7IH22</accession>
<dbReference type="KEGG" id="cjt:EG359_11345"/>
<dbReference type="AlphaFoldDB" id="A0A1N7IH22"/>
<reference evidence="2 3" key="1">
    <citation type="submission" date="2017-01" db="EMBL/GenBank/DDBJ databases">
        <authorList>
            <person name="Mah S.A."/>
            <person name="Swanson W.J."/>
            <person name="Moy G.W."/>
            <person name="Vacquier V.D."/>
        </authorList>
    </citation>
    <scope>NUCLEOTIDE SEQUENCE [LARGE SCALE GENOMIC DNA]</scope>
    <source>
        <strain evidence="2 3">DSM 16927</strain>
    </source>
</reference>
<reference evidence="1 4" key="2">
    <citation type="submission" date="2018-11" db="EMBL/GenBank/DDBJ databases">
        <title>Proposal to divide the Flavobacteriaceae and reorganize its genera based on Amino Acid Identity values calculated from whole genome sequences.</title>
        <authorList>
            <person name="Nicholson A.C."/>
            <person name="Gulvik C.A."/>
            <person name="Whitney A.M."/>
            <person name="Humrighouse B.W."/>
            <person name="Bell M."/>
            <person name="Holmes B."/>
            <person name="Steigerwalt A.G."/>
            <person name="Villarma A."/>
            <person name="Sheth M."/>
            <person name="Batra D."/>
            <person name="Pryor J."/>
            <person name="Bernardet J.-F."/>
            <person name="Hugo C."/>
            <person name="Kampfer P."/>
            <person name="Newman J."/>
            <person name="McQuiston J.R."/>
        </authorList>
    </citation>
    <scope>NUCLEOTIDE SEQUENCE [LARGE SCALE GENOMIC DNA]</scope>
    <source>
        <strain evidence="1 4">DSM 16927</strain>
    </source>
</reference>
<evidence type="ECO:0000313" key="4">
    <source>
        <dbReference type="Proteomes" id="UP000279541"/>
    </source>
</evidence>
<gene>
    <name evidence="1" type="ORF">EG359_11345</name>
    <name evidence="2" type="ORF">SAMN05421768_105189</name>
</gene>